<dbReference type="PANTHER" id="PTHR13847">
    <property type="entry name" value="SARCOSINE DEHYDROGENASE-RELATED"/>
    <property type="match status" value="1"/>
</dbReference>
<protein>
    <submittedName>
        <fullName evidence="2">Oxidoreductase</fullName>
    </submittedName>
</protein>
<dbReference type="Gene3D" id="3.50.50.60">
    <property type="entry name" value="FAD/NAD(P)-binding domain"/>
    <property type="match status" value="1"/>
</dbReference>
<evidence type="ECO:0000259" key="1">
    <source>
        <dbReference type="Pfam" id="PF01266"/>
    </source>
</evidence>
<dbReference type="Proteomes" id="UP001209654">
    <property type="component" value="Unassembled WGS sequence"/>
</dbReference>
<dbReference type="Gene3D" id="3.30.9.10">
    <property type="entry name" value="D-Amino Acid Oxidase, subunit A, domain 2"/>
    <property type="match status" value="1"/>
</dbReference>
<gene>
    <name evidence="2" type="ORF">AHIS1636_02160</name>
</gene>
<dbReference type="SUPFAM" id="SSF51905">
    <property type="entry name" value="FAD/NAD(P)-binding domain"/>
    <property type="match status" value="1"/>
</dbReference>
<comment type="caution">
    <text evidence="2">The sequence shown here is derived from an EMBL/GenBank/DDBJ whole genome shotgun (WGS) entry which is preliminary data.</text>
</comment>
<dbReference type="InterPro" id="IPR036188">
    <property type="entry name" value="FAD/NAD-bd_sf"/>
</dbReference>
<dbReference type="RefSeq" id="WP_264793951.1">
    <property type="nucleotide sequence ID" value="NZ_BRVS01000001.1"/>
</dbReference>
<keyword evidence="3" id="KW-1185">Reference proteome</keyword>
<reference evidence="2 3" key="1">
    <citation type="journal article" date="2023" name="Int. J. Syst. Evol. Microbiol.">
        <title>Arthrobacter mangrovi sp. nov., an actinobacterium isolated from the rhizosphere of a mangrove.</title>
        <authorList>
            <person name="Hamada M."/>
            <person name="Saitou S."/>
            <person name="Enomoto N."/>
            <person name="Nanri K."/>
            <person name="Hidaka K."/>
            <person name="Miura T."/>
            <person name="Tamura T."/>
        </authorList>
    </citation>
    <scope>NUCLEOTIDE SEQUENCE [LARGE SCALE GENOMIC DNA]</scope>
    <source>
        <strain evidence="2 3">NBRC 112813</strain>
    </source>
</reference>
<accession>A0ABQ5MQA8</accession>
<evidence type="ECO:0000313" key="3">
    <source>
        <dbReference type="Proteomes" id="UP001209654"/>
    </source>
</evidence>
<evidence type="ECO:0000313" key="2">
    <source>
        <dbReference type="EMBL" id="GLB65777.1"/>
    </source>
</evidence>
<dbReference type="EMBL" id="BRVS01000001">
    <property type="protein sequence ID" value="GLB65777.1"/>
    <property type="molecule type" value="Genomic_DNA"/>
</dbReference>
<sequence>MSRPGSPGRTVYERAERQIPDSRITAALADARRESFWLDDPARPEPLPPLAGPADADLAVVGGGYSGLWTALLAKERNPDRRVMLLEGRRIGWAASGRNGGFCEASLTHGDANGEKHLPQEAARLRELGRENLGQIAAAVEKYGIDCGFEWTGTLTVATEGHQVQWLRDEEGQDPDVLFLDQEAVRKEVGSPLYRAGLWDKKSTAMLNPARLAWGLQRACLAAGVEIFEHTPVRSLRKSGTAVELRTDRGTVAADRVALATNVFPSLLKRTRLHTVPVYDYALMTEPLAPEQLRAIGWHNRPGLADLDNRFHYYRLATDPAGGTRILFGGYDAVYHYGRGMRQDYEQRDATFTRLAAHFFATFPQLEDVKFTHRWGGAIDTCSRFFPFFATACGGRVAFAAGYTGLGVGATRFGADVMLDLLAGTPTERTRLAMVRRRPLPFPPEPLAWLGIKATTAALVRADRNQGRRGPWLKAMDSIGMGFDS</sequence>
<organism evidence="2 3">
    <name type="scientific">Arthrobacter mangrovi</name>
    <dbReference type="NCBI Taxonomy" id="2966350"/>
    <lineage>
        <taxon>Bacteria</taxon>
        <taxon>Bacillati</taxon>
        <taxon>Actinomycetota</taxon>
        <taxon>Actinomycetes</taxon>
        <taxon>Micrococcales</taxon>
        <taxon>Micrococcaceae</taxon>
        <taxon>Arthrobacter</taxon>
    </lineage>
</organism>
<feature type="domain" description="FAD dependent oxidoreductase" evidence="1">
    <location>
        <begin position="57"/>
        <end position="418"/>
    </location>
</feature>
<dbReference type="PANTHER" id="PTHR13847:SF281">
    <property type="entry name" value="FAD DEPENDENT OXIDOREDUCTASE DOMAIN-CONTAINING PROTEIN"/>
    <property type="match status" value="1"/>
</dbReference>
<proteinExistence type="predicted"/>
<dbReference type="InterPro" id="IPR006076">
    <property type="entry name" value="FAD-dep_OxRdtase"/>
</dbReference>
<name>A0ABQ5MQA8_9MICC</name>
<dbReference type="Pfam" id="PF01266">
    <property type="entry name" value="DAO"/>
    <property type="match status" value="1"/>
</dbReference>